<feature type="domain" description="DUF3074" evidence="1">
    <location>
        <begin position="60"/>
        <end position="223"/>
    </location>
</feature>
<evidence type="ECO:0000313" key="3">
    <source>
        <dbReference type="Proteomes" id="UP000189580"/>
    </source>
</evidence>
<keyword evidence="3" id="KW-1185">Reference proteome</keyword>
<organism evidence="2 3">
    <name type="scientific">Sugiyamaella lignohabitans</name>
    <dbReference type="NCBI Taxonomy" id="796027"/>
    <lineage>
        <taxon>Eukaryota</taxon>
        <taxon>Fungi</taxon>
        <taxon>Dikarya</taxon>
        <taxon>Ascomycota</taxon>
        <taxon>Saccharomycotina</taxon>
        <taxon>Dipodascomycetes</taxon>
        <taxon>Dipodascales</taxon>
        <taxon>Trichomonascaceae</taxon>
        <taxon>Sugiyamaella</taxon>
    </lineage>
</organism>
<dbReference type="Proteomes" id="UP000189580">
    <property type="component" value="Chromosome b"/>
</dbReference>
<dbReference type="InterPro" id="IPR024500">
    <property type="entry name" value="DUF3074"/>
</dbReference>
<dbReference type="Pfam" id="PF11274">
    <property type="entry name" value="DUF3074"/>
    <property type="match status" value="1"/>
</dbReference>
<dbReference type="EMBL" id="CP014503">
    <property type="protein sequence ID" value="ANB15563.1"/>
    <property type="molecule type" value="Genomic_DNA"/>
</dbReference>
<sequence length="231" mass="26900">MTFSFELREFSEAELPNSTVAVQTALNFMSQVKSAWTKGKFYSDGQVQTYHHTASNGDFWMARESNHKDVSFEEFRSAILLNHTENEVKYIPLLDSFKRLEPVTSPETPDAHDWESLLVHYKFPKFFSDREMTVWLLAIQPNEDVKEFLVISLPSNRPVTDSEHVTQAYYCSIEHVKYNEQEQQVEWLMAQTSDAKGNIPRWIQNKSVTSSVVEDVPHFISWAKKQREVSK</sequence>
<dbReference type="KEGG" id="slb:AWJ20_3191"/>
<dbReference type="RefSeq" id="XP_018738040.1">
    <property type="nucleotide sequence ID" value="XM_018880197.1"/>
</dbReference>
<dbReference type="GeneID" id="30035186"/>
<accession>A0A167FQC7</accession>
<proteinExistence type="predicted"/>
<dbReference type="InterPro" id="IPR023393">
    <property type="entry name" value="START-like_dom_sf"/>
</dbReference>
<dbReference type="PANTHER" id="PTHR40370:SF1">
    <property type="entry name" value="DUF3074 DOMAIN-CONTAINING PROTEIN"/>
    <property type="match status" value="1"/>
</dbReference>
<dbReference type="Gene3D" id="3.30.530.20">
    <property type="match status" value="1"/>
</dbReference>
<dbReference type="OrthoDB" id="6423603at2759"/>
<dbReference type="AlphaFoldDB" id="A0A167FQC7"/>
<protein>
    <recommendedName>
        <fullName evidence="1">DUF3074 domain-containing protein</fullName>
    </recommendedName>
</protein>
<gene>
    <name evidence="2" type="ORF">AWJ20_3191</name>
</gene>
<name>A0A167FQC7_9ASCO</name>
<dbReference type="SUPFAM" id="SSF55961">
    <property type="entry name" value="Bet v1-like"/>
    <property type="match status" value="1"/>
</dbReference>
<evidence type="ECO:0000259" key="1">
    <source>
        <dbReference type="Pfam" id="PF11274"/>
    </source>
</evidence>
<dbReference type="PANTHER" id="PTHR40370">
    <property type="entry name" value="EXPRESSED PROTEIN"/>
    <property type="match status" value="1"/>
</dbReference>
<evidence type="ECO:0000313" key="2">
    <source>
        <dbReference type="EMBL" id="ANB15563.1"/>
    </source>
</evidence>
<reference evidence="2 3" key="1">
    <citation type="submission" date="2016-02" db="EMBL/GenBank/DDBJ databases">
        <title>Complete genome sequence and transcriptome regulation of the pentose utilising yeast Sugiyamaella lignohabitans.</title>
        <authorList>
            <person name="Bellasio M."/>
            <person name="Peymann A."/>
            <person name="Valli M."/>
            <person name="Sipitzky M."/>
            <person name="Graf A."/>
            <person name="Sauer M."/>
            <person name="Marx H."/>
            <person name="Mattanovich D."/>
        </authorList>
    </citation>
    <scope>NUCLEOTIDE SEQUENCE [LARGE SCALE GENOMIC DNA]</scope>
    <source>
        <strain evidence="2 3">CBS 10342</strain>
    </source>
</reference>